<proteinExistence type="predicted"/>
<evidence type="ECO:0000313" key="3">
    <source>
        <dbReference type="EMBL" id="PJA46483.1"/>
    </source>
</evidence>
<protein>
    <submittedName>
        <fullName evidence="3">Uncharacterized protein</fullName>
    </submittedName>
</protein>
<feature type="region of interest" description="Disordered" evidence="2">
    <location>
        <begin position="120"/>
        <end position="140"/>
    </location>
</feature>
<evidence type="ECO:0000256" key="1">
    <source>
        <dbReference type="SAM" id="Coils"/>
    </source>
</evidence>
<name>A0A2M7XF34_9BACT</name>
<dbReference type="AlphaFoldDB" id="A0A2M7XF34"/>
<dbReference type="Proteomes" id="UP000231263">
    <property type="component" value="Unassembled WGS sequence"/>
</dbReference>
<feature type="compositionally biased region" description="Basic and acidic residues" evidence="2">
    <location>
        <begin position="120"/>
        <end position="135"/>
    </location>
</feature>
<feature type="coiled-coil region" evidence="1">
    <location>
        <begin position="407"/>
        <end position="482"/>
    </location>
</feature>
<evidence type="ECO:0000313" key="4">
    <source>
        <dbReference type="Proteomes" id="UP000231263"/>
    </source>
</evidence>
<comment type="caution">
    <text evidence="3">The sequence shown here is derived from an EMBL/GenBank/DDBJ whole genome shotgun (WGS) entry which is preliminary data.</text>
</comment>
<sequence length="485" mass="55668">MNPRTVFSVGSPPEFFADLALRIAKNRGVKQKSCINRVELSILIRDFYSERHFEKAKEKAGHVIRFLLGEEILITGEKSDGKSMFWVDSDQLVKLRKKILDQTQTYTVSTLDQSERIARLRQSASDRKQSDREYPQKTQNQVTKVKPQILNISEVVPQPSQSGDAMTGIPCKWRLYLTPVEFVCWTIIQRQEYPPDSNMPEIRFSLGMNGNITDREVADYNISLEDLSVFLSRCEAAGLIQFSTRNMEFVTYKVLEDFAIFEPFEIPDRPIVSYKHDIEQIADWIVAAHRAGHFDEAGEFACNGDYLKPIRLWLRENFKTDSYELIRIIRDYTENKQINSRYIGIVNTDMDGRLLVAWPLFESVWFRKNHLAGKLTKNKTPAVVVGKTSEVVEEKLPEPVKVSGMALEVLSEEVALCEEQVESLKRCQEDLKAQLEAIDQEIDAAESLLCEASKRKEEMTGRIAALQRLQSLEQEAAAIRKQFNL</sequence>
<organism evidence="3 4">
    <name type="scientific">Candidatus Uhrbacteria bacterium CG_4_9_14_3_um_filter_41_35</name>
    <dbReference type="NCBI Taxonomy" id="1975034"/>
    <lineage>
        <taxon>Bacteria</taxon>
        <taxon>Candidatus Uhriibacteriota</taxon>
    </lineage>
</organism>
<accession>A0A2M7XF34</accession>
<keyword evidence="1" id="KW-0175">Coiled coil</keyword>
<reference evidence="4" key="1">
    <citation type="submission" date="2017-09" db="EMBL/GenBank/DDBJ databases">
        <title>Depth-based differentiation of microbial function through sediment-hosted aquifers and enrichment of novel symbionts in the deep terrestrial subsurface.</title>
        <authorList>
            <person name="Probst A.J."/>
            <person name="Ladd B."/>
            <person name="Jarett J.K."/>
            <person name="Geller-Mcgrath D.E."/>
            <person name="Sieber C.M.K."/>
            <person name="Emerson J.B."/>
            <person name="Anantharaman K."/>
            <person name="Thomas B.C."/>
            <person name="Malmstrom R."/>
            <person name="Stieglmeier M."/>
            <person name="Klingl A."/>
            <person name="Woyke T."/>
            <person name="Ryan C.M."/>
            <person name="Banfield J.F."/>
        </authorList>
    </citation>
    <scope>NUCLEOTIDE SEQUENCE [LARGE SCALE GENOMIC DNA]</scope>
</reference>
<dbReference type="EMBL" id="PFWT01000009">
    <property type="protein sequence ID" value="PJA46483.1"/>
    <property type="molecule type" value="Genomic_DNA"/>
</dbReference>
<gene>
    <name evidence="3" type="ORF">CO173_01830</name>
</gene>
<evidence type="ECO:0000256" key="2">
    <source>
        <dbReference type="SAM" id="MobiDB-lite"/>
    </source>
</evidence>